<dbReference type="EMBL" id="LAZR01005155">
    <property type="protein sequence ID" value="KKN02382.1"/>
    <property type="molecule type" value="Genomic_DNA"/>
</dbReference>
<comment type="caution">
    <text evidence="2">The sequence shown here is derived from an EMBL/GenBank/DDBJ whole genome shotgun (WGS) entry which is preliminary data.</text>
</comment>
<feature type="transmembrane region" description="Helical" evidence="1">
    <location>
        <begin position="20"/>
        <end position="37"/>
    </location>
</feature>
<protein>
    <submittedName>
        <fullName evidence="2">Uncharacterized protein</fullName>
    </submittedName>
</protein>
<dbReference type="AlphaFoldDB" id="A0A0F9MSN0"/>
<keyword evidence="1" id="KW-0812">Transmembrane</keyword>
<organism evidence="2">
    <name type="scientific">marine sediment metagenome</name>
    <dbReference type="NCBI Taxonomy" id="412755"/>
    <lineage>
        <taxon>unclassified sequences</taxon>
        <taxon>metagenomes</taxon>
        <taxon>ecological metagenomes</taxon>
    </lineage>
</organism>
<proteinExistence type="predicted"/>
<accession>A0A0F9MSN0</accession>
<evidence type="ECO:0000256" key="1">
    <source>
        <dbReference type="SAM" id="Phobius"/>
    </source>
</evidence>
<evidence type="ECO:0000313" key="2">
    <source>
        <dbReference type="EMBL" id="KKN02382.1"/>
    </source>
</evidence>
<sequence>MNFVRLMTWKMYFMRGHNQWLIFPMWLGNTVIIWYQLAFNQLDIFENIYMFALIFLSGYIPLATFAGRWEFRNESGGVPTEHKAQREMPIWKEVFREFDRLNTRFDKLEEELEGLK</sequence>
<keyword evidence="1" id="KW-0472">Membrane</keyword>
<name>A0A0F9MSN0_9ZZZZ</name>
<feature type="transmembrane region" description="Helical" evidence="1">
    <location>
        <begin position="49"/>
        <end position="67"/>
    </location>
</feature>
<reference evidence="2" key="1">
    <citation type="journal article" date="2015" name="Nature">
        <title>Complex archaea that bridge the gap between prokaryotes and eukaryotes.</title>
        <authorList>
            <person name="Spang A."/>
            <person name="Saw J.H."/>
            <person name="Jorgensen S.L."/>
            <person name="Zaremba-Niedzwiedzka K."/>
            <person name="Martijn J."/>
            <person name="Lind A.E."/>
            <person name="van Eijk R."/>
            <person name="Schleper C."/>
            <person name="Guy L."/>
            <person name="Ettema T.J."/>
        </authorList>
    </citation>
    <scope>NUCLEOTIDE SEQUENCE</scope>
</reference>
<gene>
    <name evidence="2" type="ORF">LCGC14_1118270</name>
</gene>
<keyword evidence="1" id="KW-1133">Transmembrane helix</keyword>